<evidence type="ECO:0000313" key="3">
    <source>
        <dbReference type="Proteomes" id="UP000824145"/>
    </source>
</evidence>
<dbReference type="InterPro" id="IPR025664">
    <property type="entry name" value="Spore_III_AC/AD"/>
</dbReference>
<feature type="transmembrane region" description="Helical" evidence="1">
    <location>
        <begin position="35"/>
        <end position="55"/>
    </location>
</feature>
<keyword evidence="1" id="KW-0472">Membrane</keyword>
<reference evidence="2" key="1">
    <citation type="submission" date="2020-10" db="EMBL/GenBank/DDBJ databases">
        <authorList>
            <person name="Gilroy R."/>
        </authorList>
    </citation>
    <scope>NUCLEOTIDE SEQUENCE</scope>
    <source>
        <strain evidence="2">9366</strain>
    </source>
</reference>
<dbReference type="AlphaFoldDB" id="A0A9D1ML89"/>
<comment type="caution">
    <text evidence="2">The sequence shown here is derived from an EMBL/GenBank/DDBJ whole genome shotgun (WGS) entry which is preliminary data.</text>
</comment>
<keyword evidence="1" id="KW-1133">Transmembrane helix</keyword>
<protein>
    <submittedName>
        <fullName evidence="2">Stage III sporulation protein AC</fullName>
    </submittedName>
</protein>
<dbReference type="Pfam" id="PF06686">
    <property type="entry name" value="SpoIIIAC"/>
    <property type="match status" value="1"/>
</dbReference>
<feature type="transmembrane region" description="Helical" evidence="1">
    <location>
        <begin position="6"/>
        <end position="23"/>
    </location>
</feature>
<name>A0A9D1ML89_9FIRM</name>
<organism evidence="2 3">
    <name type="scientific">Candidatus Caccalectryoclostridium excrementigallinarum</name>
    <dbReference type="NCBI Taxonomy" id="2840710"/>
    <lineage>
        <taxon>Bacteria</taxon>
        <taxon>Bacillati</taxon>
        <taxon>Bacillota</taxon>
        <taxon>Clostridia</taxon>
        <taxon>Christensenellales</taxon>
        <taxon>Christensenellaceae</taxon>
        <taxon>Christensenellaceae incertae sedis</taxon>
        <taxon>Candidatus Caccalectryoclostridium</taxon>
    </lineage>
</organism>
<sequence length="65" mass="7107">MEVEAIFRIAGVGLLTAVINIILKKSDKDEIATFVTLAGLIIVLVMVLDMLAGLFDDLRSLLNLY</sequence>
<dbReference type="Proteomes" id="UP000824145">
    <property type="component" value="Unassembled WGS sequence"/>
</dbReference>
<reference evidence="2" key="2">
    <citation type="journal article" date="2021" name="PeerJ">
        <title>Extensive microbial diversity within the chicken gut microbiome revealed by metagenomics and culture.</title>
        <authorList>
            <person name="Gilroy R."/>
            <person name="Ravi A."/>
            <person name="Getino M."/>
            <person name="Pursley I."/>
            <person name="Horton D.L."/>
            <person name="Alikhan N.F."/>
            <person name="Baker D."/>
            <person name="Gharbi K."/>
            <person name="Hall N."/>
            <person name="Watson M."/>
            <person name="Adriaenssens E.M."/>
            <person name="Foster-Nyarko E."/>
            <person name="Jarju S."/>
            <person name="Secka A."/>
            <person name="Antonio M."/>
            <person name="Oren A."/>
            <person name="Chaudhuri R.R."/>
            <person name="La Ragione R."/>
            <person name="Hildebrand F."/>
            <person name="Pallen M.J."/>
        </authorList>
    </citation>
    <scope>NUCLEOTIDE SEQUENCE</scope>
    <source>
        <strain evidence="2">9366</strain>
    </source>
</reference>
<dbReference type="InterPro" id="IPR009570">
    <property type="entry name" value="Spore_III_AC"/>
</dbReference>
<dbReference type="EMBL" id="DVNJ01000001">
    <property type="protein sequence ID" value="HIU62157.1"/>
    <property type="molecule type" value="Genomic_DNA"/>
</dbReference>
<gene>
    <name evidence="2" type="primary">spoIIIAC</name>
    <name evidence="2" type="ORF">IAB07_00115</name>
</gene>
<accession>A0A9D1ML89</accession>
<dbReference type="NCBIfam" id="TIGR02848">
    <property type="entry name" value="spore_III_AC"/>
    <property type="match status" value="1"/>
</dbReference>
<keyword evidence="1" id="KW-0812">Transmembrane</keyword>
<evidence type="ECO:0000313" key="2">
    <source>
        <dbReference type="EMBL" id="HIU62157.1"/>
    </source>
</evidence>
<evidence type="ECO:0000256" key="1">
    <source>
        <dbReference type="SAM" id="Phobius"/>
    </source>
</evidence>
<proteinExistence type="predicted"/>